<protein>
    <recommendedName>
        <fullName evidence="3">Neutral/alkaline non-lysosomal ceramidase N-terminal domain-containing protein</fullName>
    </recommendedName>
</protein>
<sequence length="447" mass="47846">MAFTVSAAKNEITPTMDTNPYLAGYGSADGGRTVSTDTPYEPLWCRALVIWEDGHPNLIMSTDILDLPRSMHQNIRPRILALASWGSSDLLIQSTHTHNGPVLVDTLQPFMAYGLAEMDQIRSYSSWLEDTMVQTAQDALNAGQTSISLDYQFTTQTWSVNRAGLTYNETDVPVLVARDSGGSPAAIVFSYGCHPVAAGDQDQYDGDYPAGACNYIENNSNAFALFIQGPAGDQNPANAPSWTLRDQDGDSLGTAVLNAAQTAGRALTGPITTQYQEVQLPFDIDTSAGNLAAVRADYASRLPNPNGQPAWYQRHAQVMLARIDSGNVASGLPSPFQVWTIGSSTPLQMAFVGGELVSGYGVYFRSRYGGSSALWIGGYANESCAYIPSNEFLPPNMPLGSYEGGWEPDYPGLAGGSMTVYGHMAHFLAGSNGVETTLINALTSMLG</sequence>
<dbReference type="Proteomes" id="UP001319861">
    <property type="component" value="Chromosome"/>
</dbReference>
<proteinExistence type="predicted"/>
<reference evidence="1 2" key="1">
    <citation type="journal article" date="2021" name="J. Biosci. Bioeng.">
        <title>Identification and characterization of a chc gene cluster responsible for the aromatization pathway of cyclohexanecarboxylate degradation in Sinomonas cyclohexanicum ATCC 51369.</title>
        <authorList>
            <person name="Yamamoto T."/>
            <person name="Hasegawa Y."/>
            <person name="Lau P.C.K."/>
            <person name="Iwaki H."/>
        </authorList>
    </citation>
    <scope>NUCLEOTIDE SEQUENCE [LARGE SCALE GENOMIC DNA]</scope>
    <source>
        <strain evidence="1 2">ATCC 51369</strain>
    </source>
</reference>
<evidence type="ECO:0000313" key="1">
    <source>
        <dbReference type="EMBL" id="BCT74431.1"/>
    </source>
</evidence>
<organism evidence="1 2">
    <name type="scientific">Sinomonas cyclohexanicum</name>
    <name type="common">Corynebacterium cyclohexanicum</name>
    <dbReference type="NCBI Taxonomy" id="322009"/>
    <lineage>
        <taxon>Bacteria</taxon>
        <taxon>Bacillati</taxon>
        <taxon>Actinomycetota</taxon>
        <taxon>Actinomycetes</taxon>
        <taxon>Micrococcales</taxon>
        <taxon>Micrococcaceae</taxon>
        <taxon>Sinomonas</taxon>
    </lineage>
</organism>
<evidence type="ECO:0008006" key="3">
    <source>
        <dbReference type="Google" id="ProtNLM"/>
    </source>
</evidence>
<gene>
    <name evidence="1" type="ORF">SCMU_02730</name>
</gene>
<name>A0ABM7PQG4_SINCY</name>
<evidence type="ECO:0000313" key="2">
    <source>
        <dbReference type="Proteomes" id="UP001319861"/>
    </source>
</evidence>
<dbReference type="RefSeq" id="WP_229231176.1">
    <property type="nucleotide sequence ID" value="NZ_AP024525.1"/>
</dbReference>
<dbReference type="EMBL" id="AP024525">
    <property type="protein sequence ID" value="BCT74431.1"/>
    <property type="molecule type" value="Genomic_DNA"/>
</dbReference>
<keyword evidence="2" id="KW-1185">Reference proteome</keyword>
<accession>A0ABM7PQG4</accession>